<evidence type="ECO:0000313" key="5">
    <source>
        <dbReference type="Proteomes" id="UP000243519"/>
    </source>
</evidence>
<evidence type="ECO:0000256" key="1">
    <source>
        <dbReference type="ARBA" id="ARBA00023002"/>
    </source>
</evidence>
<dbReference type="Proteomes" id="UP000243519">
    <property type="component" value="Unassembled WGS sequence"/>
</dbReference>
<dbReference type="PANTHER" id="PTHR43827">
    <property type="entry name" value="2,5-DIKETO-D-GLUCONIC ACID REDUCTASE"/>
    <property type="match status" value="1"/>
</dbReference>
<sequence>MSDSKVIKGVFVDTTAPVKTSTIYVPRPALNVCRTPASDCEMLCSRAISCGYRHINTSQESGNEAEIGEAVRKSGIPREDFFLAIKVSIEWPFTGETYENIIESVDKFGGIGGYVDLILIETLSDSIQMRCDMWHTLEHVLKDGKTKGIGVSDYTLDPFLQIGAYSKIGPPHVVQLELNPWNQQKELVQHLQHYGILIEAYSALTMDLKTLDFEVAILALKYNKTPHQILIRYSLQKGWVPLLSSTNPDHIMSNMDVFDFALTEEDMIMLDWKDDGTWKGD</sequence>
<dbReference type="InterPro" id="IPR036812">
    <property type="entry name" value="NAD(P)_OxRdtase_dom_sf"/>
</dbReference>
<evidence type="ECO:0000256" key="2">
    <source>
        <dbReference type="PIRSR" id="PIRSR000097-3"/>
    </source>
</evidence>
<protein>
    <recommendedName>
        <fullName evidence="3">NADP-dependent oxidoreductase domain-containing protein</fullName>
    </recommendedName>
</protein>
<gene>
    <name evidence="4" type="ORF">A7D00_6579</name>
</gene>
<dbReference type="PIRSF" id="PIRSF000097">
    <property type="entry name" value="AKR"/>
    <property type="match status" value="1"/>
</dbReference>
<dbReference type="OrthoDB" id="416253at2759"/>
<feature type="site" description="Lowers pKa of active site Tyr" evidence="2">
    <location>
        <position position="86"/>
    </location>
</feature>
<dbReference type="InterPro" id="IPR023210">
    <property type="entry name" value="NADP_OxRdtase_dom"/>
</dbReference>
<reference evidence="4 5" key="1">
    <citation type="submission" date="2016-05" db="EMBL/GenBank/DDBJ databases">
        <title>Genome sequencing of Trichophyton violaceum CMCC(F)T3l isolated from hair.</title>
        <authorList>
            <person name="Zhan P."/>
            <person name="Tao Y."/>
            <person name="Liu W."/>
        </authorList>
    </citation>
    <scope>NUCLEOTIDE SEQUENCE [LARGE SCALE GENOMIC DNA]</scope>
    <source>
        <strain evidence="5">CMCC(F)T3l</strain>
    </source>
</reference>
<dbReference type="Pfam" id="PF00248">
    <property type="entry name" value="Aldo_ket_red"/>
    <property type="match status" value="1"/>
</dbReference>
<organism evidence="4 5">
    <name type="scientific">Trichophyton violaceum</name>
    <dbReference type="NCBI Taxonomy" id="34388"/>
    <lineage>
        <taxon>Eukaryota</taxon>
        <taxon>Fungi</taxon>
        <taxon>Dikarya</taxon>
        <taxon>Ascomycota</taxon>
        <taxon>Pezizomycotina</taxon>
        <taxon>Eurotiomycetes</taxon>
        <taxon>Eurotiomycetidae</taxon>
        <taxon>Onygenales</taxon>
        <taxon>Arthrodermataceae</taxon>
        <taxon>Trichophyton</taxon>
    </lineage>
</organism>
<name>A0A178FAH7_TRIVO</name>
<evidence type="ECO:0000313" key="4">
    <source>
        <dbReference type="EMBL" id="OAL69460.1"/>
    </source>
</evidence>
<keyword evidence="5" id="KW-1185">Reference proteome</keyword>
<dbReference type="CDD" id="cd19071">
    <property type="entry name" value="AKR_AKR1-5-like"/>
    <property type="match status" value="1"/>
</dbReference>
<dbReference type="GO" id="GO:0016491">
    <property type="term" value="F:oxidoreductase activity"/>
    <property type="evidence" value="ECO:0007669"/>
    <property type="project" value="UniProtKB-KW"/>
</dbReference>
<evidence type="ECO:0000259" key="3">
    <source>
        <dbReference type="Pfam" id="PF00248"/>
    </source>
</evidence>
<dbReference type="InterPro" id="IPR020471">
    <property type="entry name" value="AKR"/>
</dbReference>
<dbReference type="EMBL" id="LHPN01000014">
    <property type="protein sequence ID" value="OAL69460.1"/>
    <property type="molecule type" value="Genomic_DNA"/>
</dbReference>
<feature type="domain" description="NADP-dependent oxidoreductase" evidence="3">
    <location>
        <begin position="43"/>
        <end position="271"/>
    </location>
</feature>
<keyword evidence="1" id="KW-0560">Oxidoreductase</keyword>
<accession>A0A178FAH7</accession>
<dbReference type="SUPFAM" id="SSF51430">
    <property type="entry name" value="NAD(P)-linked oxidoreductase"/>
    <property type="match status" value="1"/>
</dbReference>
<dbReference type="PRINTS" id="PR00069">
    <property type="entry name" value="ALDKETRDTASE"/>
</dbReference>
<comment type="caution">
    <text evidence="4">The sequence shown here is derived from an EMBL/GenBank/DDBJ whole genome shotgun (WGS) entry which is preliminary data.</text>
</comment>
<proteinExistence type="predicted"/>
<dbReference type="Gene3D" id="3.20.20.100">
    <property type="entry name" value="NADP-dependent oxidoreductase domain"/>
    <property type="match status" value="1"/>
</dbReference>
<dbReference type="PANTHER" id="PTHR43827:SF13">
    <property type="entry name" value="ALDO_KETO REDUCTASE FAMILY PROTEIN"/>
    <property type="match status" value="1"/>
</dbReference>
<dbReference type="AlphaFoldDB" id="A0A178FAH7"/>